<dbReference type="InterPro" id="IPR027413">
    <property type="entry name" value="GROEL-like_equatorial_sf"/>
</dbReference>
<reference evidence="1 2" key="1">
    <citation type="submission" date="2019-03" db="EMBL/GenBank/DDBJ databases">
        <title>Single cell metagenomics reveals metabolic interactions within the superorganism composed of flagellate Streblomastix strix and complex community of Bacteroidetes bacteria on its surface.</title>
        <authorList>
            <person name="Treitli S.C."/>
            <person name="Kolisko M."/>
            <person name="Husnik F."/>
            <person name="Keeling P."/>
            <person name="Hampl V."/>
        </authorList>
    </citation>
    <scope>NUCLEOTIDE SEQUENCE [LARGE SCALE GENOMIC DNA]</scope>
    <source>
        <strain evidence="1">ST1C</strain>
    </source>
</reference>
<gene>
    <name evidence="1" type="ORF">EZS28_003630</name>
</gene>
<dbReference type="SUPFAM" id="SSF48592">
    <property type="entry name" value="GroEL equatorial domain-like"/>
    <property type="match status" value="1"/>
</dbReference>
<dbReference type="Gene3D" id="1.10.560.10">
    <property type="entry name" value="GroEL-like equatorial domain"/>
    <property type="match status" value="1"/>
</dbReference>
<dbReference type="Proteomes" id="UP000324800">
    <property type="component" value="Unassembled WGS sequence"/>
</dbReference>
<name>A0A5J4X2F0_9EUKA</name>
<evidence type="ECO:0000313" key="1">
    <source>
        <dbReference type="EMBL" id="KAA6400845.1"/>
    </source>
</evidence>
<comment type="caution">
    <text evidence="1">The sequence shown here is derived from an EMBL/GenBank/DDBJ whole genome shotgun (WGS) entry which is preliminary data.</text>
</comment>
<evidence type="ECO:0000313" key="2">
    <source>
        <dbReference type="Proteomes" id="UP000324800"/>
    </source>
</evidence>
<dbReference type="EMBL" id="SNRW01000490">
    <property type="protein sequence ID" value="KAA6400845.1"/>
    <property type="molecule type" value="Genomic_DNA"/>
</dbReference>
<organism evidence="1 2">
    <name type="scientific">Streblomastix strix</name>
    <dbReference type="NCBI Taxonomy" id="222440"/>
    <lineage>
        <taxon>Eukaryota</taxon>
        <taxon>Metamonada</taxon>
        <taxon>Preaxostyla</taxon>
        <taxon>Oxymonadida</taxon>
        <taxon>Streblomastigidae</taxon>
        <taxon>Streblomastix</taxon>
    </lineage>
</organism>
<protein>
    <submittedName>
        <fullName evidence="1">Uncharacterized protein</fullName>
    </submittedName>
</protein>
<dbReference type="OrthoDB" id="1935484at2759"/>
<sequence length="83" mass="9060">MLFKGSDNSKRIDLIINYIKVYNTLAGMIRTTLGLHKLSILISYCGNISAISNDGVTIVKLLNPAEPIAGTLMDSVLFLYQGL</sequence>
<dbReference type="AlphaFoldDB" id="A0A5J4X2F0"/>
<proteinExistence type="predicted"/>
<accession>A0A5J4X2F0</accession>